<evidence type="ECO:0000313" key="2">
    <source>
        <dbReference type="EMBL" id="MFD0987449.1"/>
    </source>
</evidence>
<reference evidence="3" key="1">
    <citation type="journal article" date="2019" name="Int. J. Syst. Evol. Microbiol.">
        <title>The Global Catalogue of Microorganisms (GCM) 10K type strain sequencing project: providing services to taxonomists for standard genome sequencing and annotation.</title>
        <authorList>
            <consortium name="The Broad Institute Genomics Platform"/>
            <consortium name="The Broad Institute Genome Sequencing Center for Infectious Disease"/>
            <person name="Wu L."/>
            <person name="Ma J."/>
        </authorList>
    </citation>
    <scope>NUCLEOTIDE SEQUENCE [LARGE SCALE GENOMIC DNA]</scope>
    <source>
        <strain evidence="3">CCUG 61697</strain>
    </source>
</reference>
<keyword evidence="3" id="KW-1185">Reference proteome</keyword>
<accession>A0ABW3JBI0</accession>
<dbReference type="Gene3D" id="3.90.1480.10">
    <property type="entry name" value="Alpha-2,3-sialyltransferase"/>
    <property type="match status" value="1"/>
</dbReference>
<sequence>MKLPFATELPAPLRAIGRAIVPRGLRPALAAHLQHLAHRQERRHPQFRASLERLTAMRGIHRGETCVILGNGPSLATHDLSDFEGIPTFCLNRGYLKWNEDGMTPTYAVAVNDLVIEQFHDELAALPCPVFVPWQYHHLFDGRDNVVFIEARWQERFFKDVRNGVWPGATVTFAAMQIAYFMGFTSVILVGVDHRFAQAGPAHLEVVQDKHDVDHFAKDYFGPGVRWNLPDLEQSEISYQMAREVYEADSRRIVDATRDGALTVFEKVPLEQALAEARGHISQGHT</sequence>
<evidence type="ECO:0000313" key="3">
    <source>
        <dbReference type="Proteomes" id="UP001597102"/>
    </source>
</evidence>
<comment type="caution">
    <text evidence="2">The sequence shown here is derived from an EMBL/GenBank/DDBJ whole genome shotgun (WGS) entry which is preliminary data.</text>
</comment>
<dbReference type="EMBL" id="JBHTJO010000001">
    <property type="protein sequence ID" value="MFD0987449.1"/>
    <property type="molecule type" value="Genomic_DNA"/>
</dbReference>
<dbReference type="Pfam" id="PF01973">
    <property type="entry name" value="MptE-like"/>
    <property type="match status" value="1"/>
</dbReference>
<feature type="domain" description="6-hydroxymethylpterin diphosphokinase MptE-like" evidence="1">
    <location>
        <begin position="61"/>
        <end position="197"/>
    </location>
</feature>
<evidence type="ECO:0000259" key="1">
    <source>
        <dbReference type="Pfam" id="PF01973"/>
    </source>
</evidence>
<dbReference type="RefSeq" id="WP_379089448.1">
    <property type="nucleotide sequence ID" value="NZ_JBHTJO010000001.1"/>
</dbReference>
<gene>
    <name evidence="2" type="ORF">ACFQ2F_10115</name>
</gene>
<dbReference type="Proteomes" id="UP001597102">
    <property type="component" value="Unassembled WGS sequence"/>
</dbReference>
<dbReference type="InterPro" id="IPR002826">
    <property type="entry name" value="MptE-like"/>
</dbReference>
<proteinExistence type="predicted"/>
<protein>
    <submittedName>
        <fullName evidence="2">6-hydroxymethylpterin diphosphokinase MptE-like protein</fullName>
    </submittedName>
</protein>
<organism evidence="2 3">
    <name type="scientific">Methyloligella solikamskensis</name>
    <dbReference type="NCBI Taxonomy" id="1177756"/>
    <lineage>
        <taxon>Bacteria</taxon>
        <taxon>Pseudomonadati</taxon>
        <taxon>Pseudomonadota</taxon>
        <taxon>Alphaproteobacteria</taxon>
        <taxon>Hyphomicrobiales</taxon>
        <taxon>Hyphomicrobiaceae</taxon>
        <taxon>Methyloligella</taxon>
    </lineage>
</organism>
<name>A0ABW3JBI0_9HYPH</name>